<dbReference type="EMBL" id="JQCL01000080">
    <property type="protein sequence ID" value="KRO08727.1"/>
    <property type="molecule type" value="Genomic_DNA"/>
</dbReference>
<dbReference type="Proteomes" id="UP000051783">
    <property type="component" value="Unassembled WGS sequence"/>
</dbReference>
<proteinExistence type="predicted"/>
<evidence type="ECO:0000313" key="1">
    <source>
        <dbReference type="EMBL" id="KRO08727.1"/>
    </source>
</evidence>
<dbReference type="Gene3D" id="1.25.40.290">
    <property type="entry name" value="ARM repeat domains"/>
    <property type="match status" value="1"/>
</dbReference>
<dbReference type="AlphaFoldDB" id="A0A0R2M5U2"/>
<reference evidence="1 2" key="1">
    <citation type="journal article" date="2015" name="Genome Announc.">
        <title>Expanding the biotechnology potential of lactobacilli through comparative genomics of 213 strains and associated genera.</title>
        <authorList>
            <person name="Sun Z."/>
            <person name="Harris H.M."/>
            <person name="McCann A."/>
            <person name="Guo C."/>
            <person name="Argimon S."/>
            <person name="Zhang W."/>
            <person name="Yang X."/>
            <person name="Jeffery I.B."/>
            <person name="Cooney J.C."/>
            <person name="Kagawa T.F."/>
            <person name="Liu W."/>
            <person name="Song Y."/>
            <person name="Salvetti E."/>
            <person name="Wrobel A."/>
            <person name="Rasinkangas P."/>
            <person name="Parkhill J."/>
            <person name="Rea M.C."/>
            <person name="O'Sullivan O."/>
            <person name="Ritari J."/>
            <person name="Douillard F.P."/>
            <person name="Paul Ross R."/>
            <person name="Yang R."/>
            <person name="Briner A.E."/>
            <person name="Felis G.E."/>
            <person name="de Vos W.M."/>
            <person name="Barrangou R."/>
            <person name="Klaenhammer T.R."/>
            <person name="Caufield P.W."/>
            <person name="Cui Y."/>
            <person name="Zhang H."/>
            <person name="O'Toole P.W."/>
        </authorList>
    </citation>
    <scope>NUCLEOTIDE SEQUENCE [LARGE SCALE GENOMIC DNA]</scope>
    <source>
        <strain evidence="1 2">LMG 26013</strain>
    </source>
</reference>
<sequence length="213" mass="24827">MPSLFLPSHPENQPAMAAYMRDQFDFLGVKSPERRQLTAPIQRLSKQRSSEELSQWLAFYYQQPYREYQYVAIDLALANVRRLTPEQIQWCVQQVTVKPWWDSVDAWRKVIATWIFQQSVLADLGSQFLTADDLWLRRVGITLQLGRKGATDKDYLRRAIELNHADNAFFIQKAIGWALRDYAKTDPAWVKATLATVPLSKLAQREAQKRLKK</sequence>
<dbReference type="PANTHER" id="PTHR34070:SF1">
    <property type="entry name" value="DNA ALKYLATION REPAIR PROTEIN"/>
    <property type="match status" value="1"/>
</dbReference>
<accession>A0A0R2M5U2</accession>
<comment type="caution">
    <text evidence="1">The sequence shown here is derived from an EMBL/GenBank/DDBJ whole genome shotgun (WGS) entry which is preliminary data.</text>
</comment>
<name>A0A0R2M5U2_9LACO</name>
<dbReference type="STRING" id="942150.IV64_GL000822"/>
<dbReference type="CDD" id="cd07064">
    <property type="entry name" value="AlkD_like_1"/>
    <property type="match status" value="1"/>
</dbReference>
<dbReference type="PANTHER" id="PTHR34070">
    <property type="entry name" value="ARMADILLO-TYPE FOLD"/>
    <property type="match status" value="1"/>
</dbReference>
<dbReference type="Gene3D" id="1.20.1660.10">
    <property type="entry name" value="Hypothetical protein (EF3068)"/>
    <property type="match status" value="1"/>
</dbReference>
<protein>
    <submittedName>
        <fullName evidence="1">DNA alkylation repair enzyme</fullName>
    </submittedName>
</protein>
<gene>
    <name evidence="1" type="ORF">IV64_GL000822</name>
</gene>
<keyword evidence="2" id="KW-1185">Reference proteome</keyword>
<dbReference type="InterPro" id="IPR016024">
    <property type="entry name" value="ARM-type_fold"/>
</dbReference>
<dbReference type="PATRIC" id="fig|942150.3.peg.839"/>
<dbReference type="RefSeq" id="WP_237757332.1">
    <property type="nucleotide sequence ID" value="NZ_JQCL01000080.1"/>
</dbReference>
<dbReference type="InterPro" id="IPR014825">
    <property type="entry name" value="DNA_alkylation"/>
</dbReference>
<organism evidence="1 2">
    <name type="scientific">Lactiplantibacillus xiangfangensis</name>
    <dbReference type="NCBI Taxonomy" id="942150"/>
    <lineage>
        <taxon>Bacteria</taxon>
        <taxon>Bacillati</taxon>
        <taxon>Bacillota</taxon>
        <taxon>Bacilli</taxon>
        <taxon>Lactobacillales</taxon>
        <taxon>Lactobacillaceae</taxon>
        <taxon>Lactiplantibacillus</taxon>
    </lineage>
</organism>
<evidence type="ECO:0000313" key="2">
    <source>
        <dbReference type="Proteomes" id="UP000051783"/>
    </source>
</evidence>
<dbReference type="SUPFAM" id="SSF48371">
    <property type="entry name" value="ARM repeat"/>
    <property type="match status" value="1"/>
</dbReference>
<dbReference type="Pfam" id="PF08713">
    <property type="entry name" value="DNA_alkylation"/>
    <property type="match status" value="1"/>
</dbReference>